<organism evidence="5 6">
    <name type="scientific">Sphenostylis stenocarpa</name>
    <dbReference type="NCBI Taxonomy" id="92480"/>
    <lineage>
        <taxon>Eukaryota</taxon>
        <taxon>Viridiplantae</taxon>
        <taxon>Streptophyta</taxon>
        <taxon>Embryophyta</taxon>
        <taxon>Tracheophyta</taxon>
        <taxon>Spermatophyta</taxon>
        <taxon>Magnoliopsida</taxon>
        <taxon>eudicotyledons</taxon>
        <taxon>Gunneridae</taxon>
        <taxon>Pentapetalae</taxon>
        <taxon>rosids</taxon>
        <taxon>fabids</taxon>
        <taxon>Fabales</taxon>
        <taxon>Fabaceae</taxon>
        <taxon>Papilionoideae</taxon>
        <taxon>50 kb inversion clade</taxon>
        <taxon>NPAAA clade</taxon>
        <taxon>indigoferoid/millettioid clade</taxon>
        <taxon>Phaseoleae</taxon>
        <taxon>Sphenostylis</taxon>
    </lineage>
</organism>
<dbReference type="Gramene" id="rna-AYBTSS11_LOCUS24536">
    <property type="protein sequence ID" value="CAJ1972487.1"/>
    <property type="gene ID" value="gene-AYBTSS11_LOCUS24536"/>
</dbReference>
<proteinExistence type="predicted"/>
<keyword evidence="1" id="KW-0238">DNA-binding</keyword>
<keyword evidence="6" id="KW-1185">Reference proteome</keyword>
<protein>
    <submittedName>
        <fullName evidence="5">Uncharacterized protein</fullName>
    </submittedName>
</protein>
<sequence length="213" mass="23912">VANWFINARVRLWKPMVEEMYKEEFGDSEMSSNLLSSENSPKAPRDDVQSSNNKREESQDNLITVEDSVIQHHGMKLDHTSELARGIQSSDHGENAMDPRIGKLQGDQRFNINNNNNNNSPYYGEGCTTAPVPATYDLTEIGNIGVGGHVSLALELRNCESEGFDASNDDMQRRSKKTLTSSPEADLLDYHFTDQGKQQNKFGNPHLLHEFVV</sequence>
<dbReference type="EMBL" id="OY731405">
    <property type="protein sequence ID" value="CAJ1972487.1"/>
    <property type="molecule type" value="Genomic_DNA"/>
</dbReference>
<dbReference type="AlphaFoldDB" id="A0AA86VLI2"/>
<dbReference type="Proteomes" id="UP001189624">
    <property type="component" value="Chromosome 8"/>
</dbReference>
<dbReference type="PANTHER" id="PTHR11850">
    <property type="entry name" value="HOMEOBOX PROTEIN TRANSCRIPTION FACTORS"/>
    <property type="match status" value="1"/>
</dbReference>
<accession>A0AA86VLI2</accession>
<feature type="compositionally biased region" description="Basic and acidic residues" evidence="4">
    <location>
        <begin position="43"/>
        <end position="58"/>
    </location>
</feature>
<evidence type="ECO:0000256" key="3">
    <source>
        <dbReference type="ARBA" id="ARBA00023242"/>
    </source>
</evidence>
<feature type="non-terminal residue" evidence="5">
    <location>
        <position position="1"/>
    </location>
</feature>
<feature type="region of interest" description="Disordered" evidence="4">
    <location>
        <begin position="26"/>
        <end position="61"/>
    </location>
</feature>
<evidence type="ECO:0000256" key="1">
    <source>
        <dbReference type="ARBA" id="ARBA00023125"/>
    </source>
</evidence>
<evidence type="ECO:0000313" key="6">
    <source>
        <dbReference type="Proteomes" id="UP001189624"/>
    </source>
</evidence>
<dbReference type="InterPro" id="IPR050224">
    <property type="entry name" value="TALE_homeobox"/>
</dbReference>
<evidence type="ECO:0000313" key="5">
    <source>
        <dbReference type="EMBL" id="CAJ1972487.1"/>
    </source>
</evidence>
<dbReference type="Gene3D" id="1.10.10.60">
    <property type="entry name" value="Homeodomain-like"/>
    <property type="match status" value="1"/>
</dbReference>
<dbReference type="GO" id="GO:0003677">
    <property type="term" value="F:DNA binding"/>
    <property type="evidence" value="ECO:0007669"/>
    <property type="project" value="UniProtKB-KW"/>
</dbReference>
<evidence type="ECO:0000256" key="2">
    <source>
        <dbReference type="ARBA" id="ARBA00023155"/>
    </source>
</evidence>
<name>A0AA86VLI2_9FABA</name>
<keyword evidence="2" id="KW-0371">Homeobox</keyword>
<feature type="compositionally biased region" description="Low complexity" evidence="4">
    <location>
        <begin position="28"/>
        <end position="40"/>
    </location>
</feature>
<keyword evidence="3" id="KW-0539">Nucleus</keyword>
<evidence type="ECO:0000256" key="4">
    <source>
        <dbReference type="SAM" id="MobiDB-lite"/>
    </source>
</evidence>
<gene>
    <name evidence="5" type="ORF">AYBTSS11_LOCUS24536</name>
</gene>
<reference evidence="5" key="1">
    <citation type="submission" date="2023-10" db="EMBL/GenBank/DDBJ databases">
        <authorList>
            <person name="Domelevo Entfellner J.-B."/>
        </authorList>
    </citation>
    <scope>NUCLEOTIDE SEQUENCE</scope>
</reference>